<sequence length="74" mass="8502">FTDYKVQGRSLQRVLVDLSNCKTLQSAYVMLSRAKSLAGVVIIRWFSPHKVQKPLSDEFEREFARLKALDVETS</sequence>
<dbReference type="Proteomes" id="UP000008063">
    <property type="component" value="Unassembled WGS sequence"/>
</dbReference>
<evidence type="ECO:0000313" key="2">
    <source>
        <dbReference type="Proteomes" id="UP000008063"/>
    </source>
</evidence>
<reference evidence="2" key="1">
    <citation type="journal article" date="2011" name="Science">
        <title>The plant cell wall-decomposing machinery underlies the functional diversity of forest fungi.</title>
        <authorList>
            <person name="Eastwood D.C."/>
            <person name="Floudas D."/>
            <person name="Binder M."/>
            <person name="Majcherczyk A."/>
            <person name="Schneider P."/>
            <person name="Aerts A."/>
            <person name="Asiegbu F.O."/>
            <person name="Baker S.E."/>
            <person name="Barry K."/>
            <person name="Bendiksby M."/>
            <person name="Blumentritt M."/>
            <person name="Coutinho P.M."/>
            <person name="Cullen D."/>
            <person name="de Vries R.P."/>
            <person name="Gathman A."/>
            <person name="Goodell B."/>
            <person name="Henrissat B."/>
            <person name="Ihrmark K."/>
            <person name="Kauserud H."/>
            <person name="Kohler A."/>
            <person name="LaButti K."/>
            <person name="Lapidus A."/>
            <person name="Lavin J.L."/>
            <person name="Lee Y.-H."/>
            <person name="Lindquist E."/>
            <person name="Lilly W."/>
            <person name="Lucas S."/>
            <person name="Morin E."/>
            <person name="Murat C."/>
            <person name="Oguiza J.A."/>
            <person name="Park J."/>
            <person name="Pisabarro A.G."/>
            <person name="Riley R."/>
            <person name="Rosling A."/>
            <person name="Salamov A."/>
            <person name="Schmidt O."/>
            <person name="Schmutz J."/>
            <person name="Skrede I."/>
            <person name="Stenlid J."/>
            <person name="Wiebenga A."/>
            <person name="Xie X."/>
            <person name="Kuees U."/>
            <person name="Hibbett D.S."/>
            <person name="Hoffmeister D."/>
            <person name="Hoegberg N."/>
            <person name="Martin F."/>
            <person name="Grigoriev I.V."/>
            <person name="Watkinson S.C."/>
        </authorList>
    </citation>
    <scope>NUCLEOTIDE SEQUENCE [LARGE SCALE GENOMIC DNA]</scope>
    <source>
        <strain evidence="2">strain S7.3</strain>
    </source>
</reference>
<feature type="non-terminal residue" evidence="1">
    <location>
        <position position="1"/>
    </location>
</feature>
<protein>
    <recommendedName>
        <fullName evidence="3">UvrD-like helicase C-terminal domain-containing protein</fullName>
    </recommendedName>
</protein>
<dbReference type="OrthoDB" id="432234at2759"/>
<gene>
    <name evidence="1" type="ORF">SERLA73DRAFT_27735</name>
</gene>
<proteinExistence type="predicted"/>
<dbReference type="HOGENOM" id="CLU_001324_10_1_1"/>
<dbReference type="InParanoid" id="F8QDW2"/>
<accession>F8QDW2</accession>
<dbReference type="OMA" id="VVIIRWF"/>
<dbReference type="EMBL" id="GL945492">
    <property type="protein sequence ID" value="EGN93337.1"/>
    <property type="molecule type" value="Genomic_DNA"/>
</dbReference>
<organism evidence="2">
    <name type="scientific">Serpula lacrymans var. lacrymans (strain S7.3)</name>
    <name type="common">Dry rot fungus</name>
    <dbReference type="NCBI Taxonomy" id="936435"/>
    <lineage>
        <taxon>Eukaryota</taxon>
        <taxon>Fungi</taxon>
        <taxon>Dikarya</taxon>
        <taxon>Basidiomycota</taxon>
        <taxon>Agaricomycotina</taxon>
        <taxon>Agaricomycetes</taxon>
        <taxon>Agaricomycetidae</taxon>
        <taxon>Boletales</taxon>
        <taxon>Coniophorineae</taxon>
        <taxon>Serpulaceae</taxon>
        <taxon>Serpula</taxon>
    </lineage>
</organism>
<dbReference type="AlphaFoldDB" id="F8QDW2"/>
<name>F8QDW2_SERL3</name>
<keyword evidence="2" id="KW-1185">Reference proteome</keyword>
<evidence type="ECO:0008006" key="3">
    <source>
        <dbReference type="Google" id="ProtNLM"/>
    </source>
</evidence>
<evidence type="ECO:0000313" key="1">
    <source>
        <dbReference type="EMBL" id="EGN93337.1"/>
    </source>
</evidence>
<feature type="non-terminal residue" evidence="1">
    <location>
        <position position="74"/>
    </location>
</feature>